<organism evidence="2 3">
    <name type="scientific">Cavenderia fasciculata</name>
    <name type="common">Slime mold</name>
    <name type="synonym">Dictyostelium fasciculatum</name>
    <dbReference type="NCBI Taxonomy" id="261658"/>
    <lineage>
        <taxon>Eukaryota</taxon>
        <taxon>Amoebozoa</taxon>
        <taxon>Evosea</taxon>
        <taxon>Eumycetozoa</taxon>
        <taxon>Dictyostelia</taxon>
        <taxon>Acytosteliales</taxon>
        <taxon>Cavenderiaceae</taxon>
        <taxon>Cavenderia</taxon>
    </lineage>
</organism>
<dbReference type="AlphaFoldDB" id="F4PND6"/>
<protein>
    <submittedName>
        <fullName evidence="2">Uncharacterized protein</fullName>
    </submittedName>
</protein>
<keyword evidence="3" id="KW-1185">Reference proteome</keyword>
<dbReference type="OrthoDB" id="21516at2759"/>
<feature type="compositionally biased region" description="Polar residues" evidence="1">
    <location>
        <begin position="28"/>
        <end position="38"/>
    </location>
</feature>
<dbReference type="EMBL" id="GL883008">
    <property type="protein sequence ID" value="EGG22989.1"/>
    <property type="molecule type" value="Genomic_DNA"/>
</dbReference>
<evidence type="ECO:0000313" key="2">
    <source>
        <dbReference type="EMBL" id="EGG22989.1"/>
    </source>
</evidence>
<feature type="region of interest" description="Disordered" evidence="1">
    <location>
        <begin position="1"/>
        <end position="51"/>
    </location>
</feature>
<reference evidence="3" key="1">
    <citation type="journal article" date="2011" name="Genome Res.">
        <title>Phylogeny-wide analysis of social amoeba genomes highlights ancient origins for complex intercellular communication.</title>
        <authorList>
            <person name="Heidel A.J."/>
            <person name="Lawal H.M."/>
            <person name="Felder M."/>
            <person name="Schilde C."/>
            <person name="Helps N.R."/>
            <person name="Tunggal B."/>
            <person name="Rivero F."/>
            <person name="John U."/>
            <person name="Schleicher M."/>
            <person name="Eichinger L."/>
            <person name="Platzer M."/>
            <person name="Noegel A.A."/>
            <person name="Schaap P."/>
            <person name="Gloeckner G."/>
        </authorList>
    </citation>
    <scope>NUCLEOTIDE SEQUENCE [LARGE SCALE GENOMIC DNA]</scope>
    <source>
        <strain evidence="3">SH3</strain>
    </source>
</reference>
<evidence type="ECO:0000313" key="3">
    <source>
        <dbReference type="Proteomes" id="UP000007797"/>
    </source>
</evidence>
<dbReference type="GeneID" id="14875765"/>
<gene>
    <name evidence="2" type="ORF">DFA_05119</name>
</gene>
<evidence type="ECO:0000256" key="1">
    <source>
        <dbReference type="SAM" id="MobiDB-lite"/>
    </source>
</evidence>
<dbReference type="Proteomes" id="UP000007797">
    <property type="component" value="Unassembled WGS sequence"/>
</dbReference>
<feature type="compositionally biased region" description="Low complexity" evidence="1">
    <location>
        <begin position="8"/>
        <end position="19"/>
    </location>
</feature>
<dbReference type="KEGG" id="dfa:DFA_05119"/>
<sequence length="51" mass="5878">MQLSSTCNNSNNNNNNNNNGRVIDPKNTLGNMDFNYQSENEKKKYVTPRQN</sequence>
<accession>F4PND6</accession>
<proteinExistence type="predicted"/>
<name>F4PND6_CACFS</name>
<dbReference type="RefSeq" id="XP_004360840.1">
    <property type="nucleotide sequence ID" value="XM_004360783.1"/>
</dbReference>